<protein>
    <submittedName>
        <fullName evidence="2">Uncharacterized protein</fullName>
    </submittedName>
</protein>
<reference evidence="2" key="2">
    <citation type="submission" date="2023-04" db="EMBL/GenBank/DDBJ databases">
        <authorList>
            <person name="Bruccoleri R.E."/>
            <person name="Oakeley E.J."/>
            <person name="Faust A.-M."/>
            <person name="Dessus-Babus S."/>
            <person name="Altorfer M."/>
            <person name="Burckhardt D."/>
            <person name="Oertli M."/>
            <person name="Naumann U."/>
            <person name="Petersen F."/>
            <person name="Wong J."/>
        </authorList>
    </citation>
    <scope>NUCLEOTIDE SEQUENCE</scope>
    <source>
        <strain evidence="2">GSM-AAB239-AS_SAM_17_03QT</strain>
        <tissue evidence="2">Leaf</tissue>
    </source>
</reference>
<accession>A0AAX6IM05</accession>
<organism evidence="2 3">
    <name type="scientific">Iris pallida</name>
    <name type="common">Sweet iris</name>
    <dbReference type="NCBI Taxonomy" id="29817"/>
    <lineage>
        <taxon>Eukaryota</taxon>
        <taxon>Viridiplantae</taxon>
        <taxon>Streptophyta</taxon>
        <taxon>Embryophyta</taxon>
        <taxon>Tracheophyta</taxon>
        <taxon>Spermatophyta</taxon>
        <taxon>Magnoliopsida</taxon>
        <taxon>Liliopsida</taxon>
        <taxon>Asparagales</taxon>
        <taxon>Iridaceae</taxon>
        <taxon>Iridoideae</taxon>
        <taxon>Irideae</taxon>
        <taxon>Iris</taxon>
    </lineage>
</organism>
<dbReference type="EMBL" id="JANAVB010012200">
    <property type="protein sequence ID" value="KAJ6836265.1"/>
    <property type="molecule type" value="Genomic_DNA"/>
</dbReference>
<dbReference type="AlphaFoldDB" id="A0AAX6IM05"/>
<evidence type="ECO:0000313" key="2">
    <source>
        <dbReference type="EMBL" id="KAJ6854269.1"/>
    </source>
</evidence>
<keyword evidence="3" id="KW-1185">Reference proteome</keyword>
<evidence type="ECO:0000313" key="1">
    <source>
        <dbReference type="EMBL" id="KAJ6836265.1"/>
    </source>
</evidence>
<dbReference type="EMBL" id="JANAVB010000194">
    <property type="protein sequence ID" value="KAJ6854269.1"/>
    <property type="molecule type" value="Genomic_DNA"/>
</dbReference>
<comment type="caution">
    <text evidence="2">The sequence shown here is derived from an EMBL/GenBank/DDBJ whole genome shotgun (WGS) entry which is preliminary data.</text>
</comment>
<gene>
    <name evidence="2" type="ORF">M6B38_102190</name>
    <name evidence="1" type="ORF">M6B38_327210</name>
</gene>
<proteinExistence type="predicted"/>
<reference evidence="2" key="1">
    <citation type="journal article" date="2023" name="GigaByte">
        <title>Genome assembly of the bearded iris, Iris pallida Lam.</title>
        <authorList>
            <person name="Bruccoleri R.E."/>
            <person name="Oakeley E.J."/>
            <person name="Faust A.M.E."/>
            <person name="Altorfer M."/>
            <person name="Dessus-Babus S."/>
            <person name="Burckhardt D."/>
            <person name="Oertli M."/>
            <person name="Naumann U."/>
            <person name="Petersen F."/>
            <person name="Wong J."/>
        </authorList>
    </citation>
    <scope>NUCLEOTIDE SEQUENCE</scope>
    <source>
        <strain evidence="2">GSM-AAB239-AS_SAM_17_03QT</strain>
    </source>
</reference>
<name>A0AAX6IM05_IRIPA</name>
<dbReference type="Proteomes" id="UP001140949">
    <property type="component" value="Unassembled WGS sequence"/>
</dbReference>
<evidence type="ECO:0000313" key="3">
    <source>
        <dbReference type="Proteomes" id="UP001140949"/>
    </source>
</evidence>
<sequence>MIVLFSGDSFFLRHEFSAKITTLFYQTVIEEAWLLRAL</sequence>